<accession>A0A645ABC9</accession>
<dbReference type="EMBL" id="VSSQ01013004">
    <property type="protein sequence ID" value="MPM50519.1"/>
    <property type="molecule type" value="Genomic_DNA"/>
</dbReference>
<evidence type="ECO:0000313" key="1">
    <source>
        <dbReference type="EMBL" id="MPM50519.1"/>
    </source>
</evidence>
<name>A0A645ABC9_9ZZZZ</name>
<organism evidence="1">
    <name type="scientific">bioreactor metagenome</name>
    <dbReference type="NCBI Taxonomy" id="1076179"/>
    <lineage>
        <taxon>unclassified sequences</taxon>
        <taxon>metagenomes</taxon>
        <taxon>ecological metagenomes</taxon>
    </lineage>
</organism>
<comment type="caution">
    <text evidence="1">The sequence shown here is derived from an EMBL/GenBank/DDBJ whole genome shotgun (WGS) entry which is preliminary data.</text>
</comment>
<dbReference type="AlphaFoldDB" id="A0A645ABC9"/>
<sequence>MEFSGRTELMNELVDSFWKNLFFGAEPKPLPGFTFGGTTNVPFSVIGAGRDGIAVLGLTTPQSINAKNRLGKFLKEDEAVVGWMLADLPRIGGALSEMTKMSSFLEEEGMEDSGPYGDYQGYGDNEQLAEPLQPDLSLSPFDQGITDSFGSVLKQLGRVLIVWEKPLSGRINWYKTAAK</sequence>
<protein>
    <submittedName>
        <fullName evidence="1">Uncharacterized protein</fullName>
    </submittedName>
</protein>
<reference evidence="1" key="1">
    <citation type="submission" date="2019-08" db="EMBL/GenBank/DDBJ databases">
        <authorList>
            <person name="Kucharzyk K."/>
            <person name="Murdoch R.W."/>
            <person name="Higgins S."/>
            <person name="Loffler F."/>
        </authorList>
    </citation>
    <scope>NUCLEOTIDE SEQUENCE</scope>
</reference>
<gene>
    <name evidence="1" type="ORF">SDC9_97261</name>
</gene>
<proteinExistence type="predicted"/>